<dbReference type="Pfam" id="PF01549">
    <property type="entry name" value="ShK"/>
    <property type="match status" value="1"/>
</dbReference>
<evidence type="ECO:0000256" key="1">
    <source>
        <dbReference type="PROSITE-ProRule" id="PRU01005"/>
    </source>
</evidence>
<accession>A0AAD9NY57</accession>
<reference evidence="3" key="1">
    <citation type="journal article" date="2023" name="Mol. Biol. Evol.">
        <title>Third-Generation Sequencing Reveals the Adaptive Role of the Epigenome in Three Deep-Sea Polychaetes.</title>
        <authorList>
            <person name="Perez M."/>
            <person name="Aroh O."/>
            <person name="Sun Y."/>
            <person name="Lan Y."/>
            <person name="Juniper S.K."/>
            <person name="Young C.R."/>
            <person name="Angers B."/>
            <person name="Qian P.Y."/>
        </authorList>
    </citation>
    <scope>NUCLEOTIDE SEQUENCE</scope>
    <source>
        <strain evidence="3">R07B-5</strain>
    </source>
</reference>
<dbReference type="AlphaFoldDB" id="A0AAD9NY57"/>
<name>A0AAD9NY57_RIDPI</name>
<proteinExistence type="predicted"/>
<organism evidence="3 4">
    <name type="scientific">Ridgeia piscesae</name>
    <name type="common">Tubeworm</name>
    <dbReference type="NCBI Taxonomy" id="27915"/>
    <lineage>
        <taxon>Eukaryota</taxon>
        <taxon>Metazoa</taxon>
        <taxon>Spiralia</taxon>
        <taxon>Lophotrochozoa</taxon>
        <taxon>Annelida</taxon>
        <taxon>Polychaeta</taxon>
        <taxon>Sedentaria</taxon>
        <taxon>Canalipalpata</taxon>
        <taxon>Sabellida</taxon>
        <taxon>Siboglinidae</taxon>
        <taxon>Ridgeia</taxon>
    </lineage>
</organism>
<sequence length="524" mass="58931">MESDCIRGEGVVFYFTQPNCSFFYPRVKEVRLQCWASWQERDHRFVVLADRETDSRYVLRLPRNVNVVDEMTSLVYLSPVVPLEETDLVPADVEFYTLHMFRSEPGICYDESADCRQLADEGKCSSHLYRNFCRRSCRLCEPASMPRPECRFSRHVVGDWLLLGADGRSTYEVAVEGDAVTFSTLGRFVCKSKHWTHEYVKVMSAYSNGCRPRFSCIALTLGAGEEMLEFNNISRSTPIDTSMSSLCQFRSVGVTLQKLDVNIATSRYLLPMSSMLRGSCGLGGRAVVMVTFSGGATCNGSFSDLRPATCKIHPMLRLVLPECHHAVKVQDFHCTALVRFDKQTQFLVTKDSKSGIYICWLTTLANQANISSVRQFVRVSCETATTYVTSESFVSHIDVYKKYIAATLTCDTTLDSPRMTNKSHKSTLSLATTKKEATYPLPHPVQTNTNVLETIREGSKTTKTTNEDNILEVPAPSWFDTRQRYPDAGQLSVGIDTKDAHREYLAIVGFILCLSSSLCNLVSY</sequence>
<dbReference type="Proteomes" id="UP001209878">
    <property type="component" value="Unassembled WGS sequence"/>
</dbReference>
<keyword evidence="4" id="KW-1185">Reference proteome</keyword>
<evidence type="ECO:0000259" key="2">
    <source>
        <dbReference type="PROSITE" id="PS51670"/>
    </source>
</evidence>
<protein>
    <recommendedName>
        <fullName evidence="2">ShKT domain-containing protein</fullName>
    </recommendedName>
</protein>
<evidence type="ECO:0000313" key="3">
    <source>
        <dbReference type="EMBL" id="KAK2184614.1"/>
    </source>
</evidence>
<feature type="disulfide bond" evidence="1">
    <location>
        <begin position="124"/>
        <end position="137"/>
    </location>
</feature>
<dbReference type="EMBL" id="JAODUO010000259">
    <property type="protein sequence ID" value="KAK2184614.1"/>
    <property type="molecule type" value="Genomic_DNA"/>
</dbReference>
<gene>
    <name evidence="3" type="ORF">NP493_258g05030</name>
</gene>
<comment type="caution">
    <text evidence="3">The sequence shown here is derived from an EMBL/GenBank/DDBJ whole genome shotgun (WGS) entry which is preliminary data.</text>
</comment>
<dbReference type="SMART" id="SM00254">
    <property type="entry name" value="ShKT"/>
    <property type="match status" value="1"/>
</dbReference>
<evidence type="ECO:0000313" key="4">
    <source>
        <dbReference type="Proteomes" id="UP001209878"/>
    </source>
</evidence>
<feature type="disulfide bond" evidence="1">
    <location>
        <begin position="115"/>
        <end position="133"/>
    </location>
</feature>
<keyword evidence="1" id="KW-1015">Disulfide bond</keyword>
<feature type="domain" description="ShKT" evidence="2">
    <location>
        <begin position="108"/>
        <end position="140"/>
    </location>
</feature>
<comment type="caution">
    <text evidence="1">Lacks conserved residue(s) required for the propagation of feature annotation.</text>
</comment>
<dbReference type="InterPro" id="IPR003582">
    <property type="entry name" value="ShKT_dom"/>
</dbReference>
<dbReference type="PROSITE" id="PS51670">
    <property type="entry name" value="SHKT"/>
    <property type="match status" value="1"/>
</dbReference>